<dbReference type="Pfam" id="PF10823">
    <property type="entry name" value="DUF2568"/>
    <property type="match status" value="1"/>
</dbReference>
<dbReference type="EMBL" id="CP026520">
    <property type="protein sequence ID" value="QAV19877.1"/>
    <property type="molecule type" value="Genomic_DNA"/>
</dbReference>
<evidence type="ECO:0000313" key="4">
    <source>
        <dbReference type="Proteomes" id="UP000288943"/>
    </source>
</evidence>
<gene>
    <name evidence="2" type="ORF">M5X16_13570</name>
    <name evidence="3" type="ORF">PC41400_20340</name>
</gene>
<keyword evidence="5" id="KW-1185">Reference proteome</keyword>
<evidence type="ECO:0000256" key="1">
    <source>
        <dbReference type="SAM" id="Phobius"/>
    </source>
</evidence>
<reference evidence="2 5" key="2">
    <citation type="submission" date="2022-05" db="EMBL/GenBank/DDBJ databases">
        <title>Genome Sequencing of Bee-Associated Microbes.</title>
        <authorList>
            <person name="Dunlap C."/>
        </authorList>
    </citation>
    <scope>NUCLEOTIDE SEQUENCE [LARGE SCALE GENOMIC DNA]</scope>
    <source>
        <strain evidence="2 5">NRRL B-23120</strain>
    </source>
</reference>
<organism evidence="3 4">
    <name type="scientific">Paenibacillus chitinolyticus</name>
    <dbReference type="NCBI Taxonomy" id="79263"/>
    <lineage>
        <taxon>Bacteria</taxon>
        <taxon>Bacillati</taxon>
        <taxon>Bacillota</taxon>
        <taxon>Bacilli</taxon>
        <taxon>Bacillales</taxon>
        <taxon>Paenibacillaceae</taxon>
        <taxon>Paenibacillus</taxon>
    </lineage>
</organism>
<dbReference type="OrthoDB" id="4557830at2"/>
<feature type="transmembrane region" description="Helical" evidence="1">
    <location>
        <begin position="67"/>
        <end position="86"/>
    </location>
</feature>
<reference evidence="3 4" key="1">
    <citation type="submission" date="2018-01" db="EMBL/GenBank/DDBJ databases">
        <title>The whole genome sequencing and assembly of Paenibacillus chitinolyticus KCCM 41400 strain.</title>
        <authorList>
            <person name="Kim J.-Y."/>
            <person name="Park M.-K."/>
            <person name="Lee Y.-J."/>
            <person name="Yi H."/>
            <person name="Bahn Y.-S."/>
            <person name="Kim J.F."/>
            <person name="Lee D.-W."/>
        </authorList>
    </citation>
    <scope>NUCLEOTIDE SEQUENCE [LARGE SCALE GENOMIC DNA]</scope>
    <source>
        <strain evidence="3 4">KCCM 41400</strain>
    </source>
</reference>
<accession>A0A410WZY0</accession>
<feature type="transmembrane region" description="Helical" evidence="1">
    <location>
        <begin position="34"/>
        <end position="55"/>
    </location>
</feature>
<dbReference type="GeneID" id="95377144"/>
<keyword evidence="1" id="KW-1133">Transmembrane helix</keyword>
<evidence type="ECO:0000313" key="3">
    <source>
        <dbReference type="EMBL" id="QAV19877.1"/>
    </source>
</evidence>
<dbReference type="KEGG" id="pchi:PC41400_20340"/>
<name>A0A410WZY0_9BACL</name>
<evidence type="ECO:0000313" key="2">
    <source>
        <dbReference type="EMBL" id="MCY9596805.1"/>
    </source>
</evidence>
<dbReference type="Proteomes" id="UP000288943">
    <property type="component" value="Chromosome"/>
</dbReference>
<dbReference type="AlphaFoldDB" id="A0A410WZY0"/>
<dbReference type="EMBL" id="JAMDMJ010000015">
    <property type="protein sequence ID" value="MCY9596805.1"/>
    <property type="molecule type" value="Genomic_DNA"/>
</dbReference>
<keyword evidence="1" id="KW-0472">Membrane</keyword>
<feature type="transmembrane region" description="Helical" evidence="1">
    <location>
        <begin position="9"/>
        <end position="28"/>
    </location>
</feature>
<dbReference type="RefSeq" id="WP_042227260.1">
    <property type="nucleotide sequence ID" value="NZ_CP026520.1"/>
</dbReference>
<keyword evidence="1" id="KW-0812">Transmembrane</keyword>
<proteinExistence type="predicted"/>
<protein>
    <submittedName>
        <fullName evidence="3">DUF2568 domain-containing protein</fullName>
    </submittedName>
    <submittedName>
        <fullName evidence="2">YrdB family protein</fullName>
    </submittedName>
</protein>
<dbReference type="Proteomes" id="UP001527202">
    <property type="component" value="Unassembled WGS sequence"/>
</dbReference>
<dbReference type="InterPro" id="IPR021214">
    <property type="entry name" value="DUF2568"/>
</dbReference>
<sequence>MAAVLAANLGIRFILECCLLVAVGNWGITKGDGWMMKTLLGAGAPLLTAVVWGLFMSPKASYPLPQPWHLLMEAAIFGLGTASLFAAGHTRLGFLFLSSAVVNRLLMAVWSQ</sequence>
<evidence type="ECO:0000313" key="5">
    <source>
        <dbReference type="Proteomes" id="UP001527202"/>
    </source>
</evidence>